<dbReference type="InterPro" id="IPR003772">
    <property type="entry name" value="YceD"/>
</dbReference>
<dbReference type="STRING" id="283737.SAMN05660453_0861"/>
<gene>
    <name evidence="2" type="ORF">SAMN05660453_0861</name>
</gene>
<evidence type="ECO:0008006" key="4">
    <source>
        <dbReference type="Google" id="ProtNLM"/>
    </source>
</evidence>
<evidence type="ECO:0000313" key="3">
    <source>
        <dbReference type="Proteomes" id="UP000199376"/>
    </source>
</evidence>
<accession>A0A1I1FSD9</accession>
<evidence type="ECO:0000313" key="2">
    <source>
        <dbReference type="EMBL" id="SFC01926.1"/>
    </source>
</evidence>
<reference evidence="2 3" key="1">
    <citation type="submission" date="2016-10" db="EMBL/GenBank/DDBJ databases">
        <authorList>
            <person name="de Groot N.N."/>
        </authorList>
    </citation>
    <scope>NUCLEOTIDE SEQUENCE [LARGE SCALE GENOMIC DNA]</scope>
    <source>
        <strain evidence="2 3">DSM 19113</strain>
    </source>
</reference>
<dbReference type="RefSeq" id="WP_091502396.1">
    <property type="nucleotide sequence ID" value="NZ_FOLI01000003.1"/>
</dbReference>
<sequence length="190" mass="21476">MKFPKQQLQKYRNEALKFEETLDLNELIKERFSDLIISAKPIKVTGTVQMDDQDDYLLIASFHADLVLPSSRSLEPVPWSTDMAIQETYVEDPKRVEKFDEDEPVFPLVNNAVDLDAAVLDNIVAALPSQVLTEEEAAGAPLPEGKDWQVISEAEFMQEHPEEAAEGDEAAEKDAKLDPRLAKLDEFFKK</sequence>
<name>A0A1I1FSD9_9LACO</name>
<dbReference type="Pfam" id="PF02620">
    <property type="entry name" value="YceD"/>
    <property type="match status" value="1"/>
</dbReference>
<feature type="region of interest" description="Disordered" evidence="1">
    <location>
        <begin position="156"/>
        <end position="176"/>
    </location>
</feature>
<evidence type="ECO:0000256" key="1">
    <source>
        <dbReference type="SAM" id="MobiDB-lite"/>
    </source>
</evidence>
<protein>
    <recommendedName>
        <fullName evidence="4">DUF177 domain-containing protein</fullName>
    </recommendedName>
</protein>
<dbReference type="EMBL" id="FOLI01000003">
    <property type="protein sequence ID" value="SFC01926.1"/>
    <property type="molecule type" value="Genomic_DNA"/>
</dbReference>
<keyword evidence="3" id="KW-1185">Reference proteome</keyword>
<organism evidence="2 3">
    <name type="scientific">Fructobacillus durionis</name>
    <dbReference type="NCBI Taxonomy" id="283737"/>
    <lineage>
        <taxon>Bacteria</taxon>
        <taxon>Bacillati</taxon>
        <taxon>Bacillota</taxon>
        <taxon>Bacilli</taxon>
        <taxon>Lactobacillales</taxon>
        <taxon>Lactobacillaceae</taxon>
        <taxon>Fructobacillus</taxon>
    </lineage>
</organism>
<dbReference type="OrthoDB" id="9790372at2"/>
<dbReference type="AlphaFoldDB" id="A0A1I1FSD9"/>
<proteinExistence type="predicted"/>
<dbReference type="Proteomes" id="UP000199376">
    <property type="component" value="Unassembled WGS sequence"/>
</dbReference>